<gene>
    <name evidence="1" type="ORF">R3P38DRAFT_1652142</name>
</gene>
<keyword evidence="2" id="KW-1185">Reference proteome</keyword>
<sequence>MIPSLLHSSILFFRSFLSTDVRSGMSLFYRDQDPPPTRLVVANLYLATRNGAIALTSRTNELSSPLMTLREVSVNHSAAPPALSFLRATRATFPFPSTRSRARIIPASSSGSPLYTMELSVCRLLTRRRPLSRRPLDRAPRVLVSSCPATPPPVHPFFALPVLGDSGDASSVYCAPCKWRRARFVTAQAPQKRCPGLPRRCVLILGAGGY</sequence>
<protein>
    <submittedName>
        <fullName evidence="1">Uncharacterized protein</fullName>
    </submittedName>
</protein>
<dbReference type="Proteomes" id="UP001362999">
    <property type="component" value="Unassembled WGS sequence"/>
</dbReference>
<dbReference type="AlphaFoldDB" id="A0AAW0DNU1"/>
<reference evidence="1 2" key="1">
    <citation type="journal article" date="2024" name="J Genomics">
        <title>Draft genome sequencing and assembly of Favolaschia claudopus CIRM-BRFM 2984 isolated from oak limbs.</title>
        <authorList>
            <person name="Navarro D."/>
            <person name="Drula E."/>
            <person name="Chaduli D."/>
            <person name="Cazenave R."/>
            <person name="Ahrendt S."/>
            <person name="Wang J."/>
            <person name="Lipzen A."/>
            <person name="Daum C."/>
            <person name="Barry K."/>
            <person name="Grigoriev I.V."/>
            <person name="Favel A."/>
            <person name="Rosso M.N."/>
            <person name="Martin F."/>
        </authorList>
    </citation>
    <scope>NUCLEOTIDE SEQUENCE [LARGE SCALE GENOMIC DNA]</scope>
    <source>
        <strain evidence="1 2">CIRM-BRFM 2984</strain>
    </source>
</reference>
<evidence type="ECO:0000313" key="1">
    <source>
        <dbReference type="EMBL" id="KAK7052623.1"/>
    </source>
</evidence>
<evidence type="ECO:0000313" key="2">
    <source>
        <dbReference type="Proteomes" id="UP001362999"/>
    </source>
</evidence>
<name>A0AAW0DNU1_9AGAR</name>
<organism evidence="1 2">
    <name type="scientific">Favolaschia claudopus</name>
    <dbReference type="NCBI Taxonomy" id="2862362"/>
    <lineage>
        <taxon>Eukaryota</taxon>
        <taxon>Fungi</taxon>
        <taxon>Dikarya</taxon>
        <taxon>Basidiomycota</taxon>
        <taxon>Agaricomycotina</taxon>
        <taxon>Agaricomycetes</taxon>
        <taxon>Agaricomycetidae</taxon>
        <taxon>Agaricales</taxon>
        <taxon>Marasmiineae</taxon>
        <taxon>Mycenaceae</taxon>
        <taxon>Favolaschia</taxon>
    </lineage>
</organism>
<comment type="caution">
    <text evidence="1">The sequence shown here is derived from an EMBL/GenBank/DDBJ whole genome shotgun (WGS) entry which is preliminary data.</text>
</comment>
<dbReference type="EMBL" id="JAWWNJ010000007">
    <property type="protein sequence ID" value="KAK7052623.1"/>
    <property type="molecule type" value="Genomic_DNA"/>
</dbReference>
<proteinExistence type="predicted"/>
<accession>A0AAW0DNU1</accession>